<accession>A0A7X4WNC8</accession>
<sequence length="110" mass="11657">MRYLTLTVAVLLSWGAVADELDILTTSDTLSDSSMYETRGGQYELNIDYMQADSDMYGDVVGNGAYGNTTGDNVIDGGAFSGSSGVFNVVQNTGNNVLIQNATVVNLTLK</sequence>
<protein>
    <submittedName>
        <fullName evidence="1">Carbon storage regulator</fullName>
    </submittedName>
</protein>
<gene>
    <name evidence="1" type="ORF">CAG72_15110</name>
</gene>
<comment type="caution">
    <text evidence="1">The sequence shown here is derived from an EMBL/GenBank/DDBJ whole genome shotgun (WGS) entry which is preliminary data.</text>
</comment>
<dbReference type="RefSeq" id="WP_027254226.1">
    <property type="nucleotide sequence ID" value="NZ_WXWU01000086.1"/>
</dbReference>
<evidence type="ECO:0000313" key="2">
    <source>
        <dbReference type="Proteomes" id="UP000465712"/>
    </source>
</evidence>
<reference evidence="1 2" key="1">
    <citation type="submission" date="2017-05" db="EMBL/GenBank/DDBJ databases">
        <title>High clonality and local adaptation shapes Vibrionaceae linages within an endangered oasis.</title>
        <authorList>
            <person name="Vazquez-Rosas-Landa M."/>
        </authorList>
    </citation>
    <scope>NUCLEOTIDE SEQUENCE [LARGE SCALE GENOMIC DNA]</scope>
    <source>
        <strain evidence="1 2">P46_P4S1P180</strain>
    </source>
</reference>
<dbReference type="OrthoDB" id="5786382at2"/>
<name>A0A7X4WNC8_9GAMM</name>
<dbReference type="AlphaFoldDB" id="A0A7X4WNC8"/>
<evidence type="ECO:0000313" key="1">
    <source>
        <dbReference type="EMBL" id="NAW66541.1"/>
    </source>
</evidence>
<organism evidence="1 2">
    <name type="scientific">Photobacterium halotolerans</name>
    <dbReference type="NCBI Taxonomy" id="265726"/>
    <lineage>
        <taxon>Bacteria</taxon>
        <taxon>Pseudomonadati</taxon>
        <taxon>Pseudomonadota</taxon>
        <taxon>Gammaproteobacteria</taxon>
        <taxon>Vibrionales</taxon>
        <taxon>Vibrionaceae</taxon>
        <taxon>Photobacterium</taxon>
    </lineage>
</organism>
<dbReference type="EMBL" id="WXWW01000222">
    <property type="protein sequence ID" value="NAW66541.1"/>
    <property type="molecule type" value="Genomic_DNA"/>
</dbReference>
<proteinExistence type="predicted"/>
<dbReference type="Proteomes" id="UP000465712">
    <property type="component" value="Unassembled WGS sequence"/>
</dbReference>